<name>A0ABS2CNF1_9MICO</name>
<reference evidence="1" key="1">
    <citation type="submission" date="2021-02" db="EMBL/GenBank/DDBJ databases">
        <title>Phycicoccus sp. MQZ13P-5T, whole genome shotgun sequence.</title>
        <authorList>
            <person name="Tuo L."/>
        </authorList>
    </citation>
    <scope>NUCLEOTIDE SEQUENCE</scope>
    <source>
        <strain evidence="1">MQZ13P-5</strain>
    </source>
</reference>
<sequence length="116" mass="11787">MTRVERGAATAELAVALPALLLVLAVALGALRLGIDRVRCLDAAQVGARLLARGEPVERARALALARAPAGATADLVVGSRTVRVTVRSRPVPVLARVGAVGAPEGVAEARLESAP</sequence>
<dbReference type="EMBL" id="JAFDVD010000014">
    <property type="protein sequence ID" value="MBM6401355.1"/>
    <property type="molecule type" value="Genomic_DNA"/>
</dbReference>
<gene>
    <name evidence="1" type="ORF">JQN70_13230</name>
</gene>
<evidence type="ECO:0000313" key="1">
    <source>
        <dbReference type="EMBL" id="MBM6401355.1"/>
    </source>
</evidence>
<protein>
    <submittedName>
        <fullName evidence="1">Pilus assembly protein TadE</fullName>
    </submittedName>
</protein>
<dbReference type="InterPro" id="IPR049790">
    <property type="entry name" value="Rv3655c/TadE"/>
</dbReference>
<comment type="caution">
    <text evidence="1">The sequence shown here is derived from an EMBL/GenBank/DDBJ whole genome shotgun (WGS) entry which is preliminary data.</text>
</comment>
<keyword evidence="2" id="KW-1185">Reference proteome</keyword>
<accession>A0ABS2CNF1</accession>
<organism evidence="1 2">
    <name type="scientific">Phycicoccus sonneratiae</name>
    <dbReference type="NCBI Taxonomy" id="2807628"/>
    <lineage>
        <taxon>Bacteria</taxon>
        <taxon>Bacillati</taxon>
        <taxon>Actinomycetota</taxon>
        <taxon>Actinomycetes</taxon>
        <taxon>Micrococcales</taxon>
        <taxon>Intrasporangiaceae</taxon>
        <taxon>Phycicoccus</taxon>
    </lineage>
</organism>
<dbReference type="NCBIfam" id="NF041390">
    <property type="entry name" value="TadE_Rv3655c"/>
    <property type="match status" value="1"/>
</dbReference>
<evidence type="ECO:0000313" key="2">
    <source>
        <dbReference type="Proteomes" id="UP001430172"/>
    </source>
</evidence>
<dbReference type="Proteomes" id="UP001430172">
    <property type="component" value="Unassembled WGS sequence"/>
</dbReference>
<proteinExistence type="predicted"/>
<dbReference type="RefSeq" id="WP_204131822.1">
    <property type="nucleotide sequence ID" value="NZ_JAFDVD010000014.1"/>
</dbReference>